<dbReference type="RefSeq" id="WP_265617197.1">
    <property type="nucleotide sequence ID" value="NZ_JAPFRD010000010.1"/>
</dbReference>
<accession>A0ABT3P6S2</accession>
<dbReference type="PANTHER" id="PTHR32347:SF14">
    <property type="entry name" value="EFFLUX SYSTEM COMPONENT YKNX-RELATED"/>
    <property type="match status" value="1"/>
</dbReference>
<evidence type="ECO:0000256" key="1">
    <source>
        <dbReference type="ARBA" id="ARBA00004196"/>
    </source>
</evidence>
<dbReference type="InterPro" id="IPR050465">
    <property type="entry name" value="UPF0194_transport"/>
</dbReference>
<evidence type="ECO:0000313" key="4">
    <source>
        <dbReference type="EMBL" id="MCW8108473.1"/>
    </source>
</evidence>
<dbReference type="Proteomes" id="UP001142810">
    <property type="component" value="Unassembled WGS sequence"/>
</dbReference>
<dbReference type="Gene3D" id="2.40.420.20">
    <property type="match status" value="1"/>
</dbReference>
<dbReference type="EMBL" id="JAPFRD010000010">
    <property type="protein sequence ID" value="MCW8108473.1"/>
    <property type="molecule type" value="Genomic_DNA"/>
</dbReference>
<evidence type="ECO:0000256" key="3">
    <source>
        <dbReference type="SAM" id="Phobius"/>
    </source>
</evidence>
<organism evidence="4 5">
    <name type="scientific">Alteromonas aquimaris</name>
    <dbReference type="NCBI Taxonomy" id="2998417"/>
    <lineage>
        <taxon>Bacteria</taxon>
        <taxon>Pseudomonadati</taxon>
        <taxon>Pseudomonadota</taxon>
        <taxon>Gammaproteobacteria</taxon>
        <taxon>Alteromonadales</taxon>
        <taxon>Alteromonadaceae</taxon>
        <taxon>Alteromonas/Salinimonas group</taxon>
        <taxon>Alteromonas</taxon>
    </lineage>
</organism>
<keyword evidence="2" id="KW-0175">Coiled coil</keyword>
<evidence type="ECO:0000256" key="2">
    <source>
        <dbReference type="ARBA" id="ARBA00023054"/>
    </source>
</evidence>
<dbReference type="Gene3D" id="2.40.30.170">
    <property type="match status" value="1"/>
</dbReference>
<comment type="subcellular location">
    <subcellularLocation>
        <location evidence="1">Cell envelope</location>
    </subcellularLocation>
</comment>
<dbReference type="Gene3D" id="2.40.50.100">
    <property type="match status" value="1"/>
</dbReference>
<dbReference type="SUPFAM" id="SSF111369">
    <property type="entry name" value="HlyD-like secretion proteins"/>
    <property type="match status" value="1"/>
</dbReference>
<dbReference type="Gene3D" id="1.10.287.470">
    <property type="entry name" value="Helix hairpin bin"/>
    <property type="match status" value="1"/>
</dbReference>
<keyword evidence="3" id="KW-1133">Transmembrane helix</keyword>
<keyword evidence="5" id="KW-1185">Reference proteome</keyword>
<dbReference type="PANTHER" id="PTHR32347">
    <property type="entry name" value="EFFLUX SYSTEM COMPONENT YKNX-RELATED"/>
    <property type="match status" value="1"/>
</dbReference>
<gene>
    <name evidence="4" type="ORF">OPS25_08195</name>
</gene>
<evidence type="ECO:0000313" key="5">
    <source>
        <dbReference type="Proteomes" id="UP001142810"/>
    </source>
</evidence>
<comment type="caution">
    <text evidence="4">The sequence shown here is derived from an EMBL/GenBank/DDBJ whole genome shotgun (WGS) entry which is preliminary data.</text>
</comment>
<name>A0ABT3P6S2_9ALTE</name>
<proteinExistence type="predicted"/>
<keyword evidence="3" id="KW-0472">Membrane</keyword>
<feature type="transmembrane region" description="Helical" evidence="3">
    <location>
        <begin position="21"/>
        <end position="39"/>
    </location>
</feature>
<protein>
    <submittedName>
        <fullName evidence="4">Efflux RND transporter periplasmic adaptor subunit</fullName>
    </submittedName>
</protein>
<sequence length="431" mass="47143">MHIADTSGQDTLIAPKKSRKTLYIICTFVLIIALALYLIPVLTQWGNSQASVSTERVRISTVKRGDLVRDLSVQGRVVAAISPKLYSPAQGTITFEVDAGDEVKQGQPLATIDSPALTSELEQEQAVLDEVTTALARQKIQAKKQMLEDQKAIDIAQVALTAAEREKRRADKAFKTNAISTIDYEKAQDDLHNAKLVHQHAVDDAKLNAESLEFEIQSRSHQLNRQRLRVADLARKVDELTLLSPVNGIVGNLAVAQKNQVTQHQAILSVVDLSEFELEIDIPESYADDLAIGMAAEVEFNGNKFPAQLVTISPEIQDNKVNGRVRFIAASETGTSHPSPTGLRQNQRLTTRILMETKDDVLYVARGQFLQSGGGKVAYRINGDVAYLVPITTGSRSLSKVEILEGLDVGDKIIVSGLEQFNGADTVLLTQ</sequence>
<reference evidence="4" key="1">
    <citation type="submission" date="2022-11" db="EMBL/GenBank/DDBJ databases">
        <title>Alteromonas sp. nov., isolated from sea water of the Qingdao.</title>
        <authorList>
            <person name="Wang Q."/>
        </authorList>
    </citation>
    <scope>NUCLEOTIDE SEQUENCE</scope>
    <source>
        <strain evidence="4">ASW11-7</strain>
    </source>
</reference>
<keyword evidence="3" id="KW-0812">Transmembrane</keyword>